<proteinExistence type="predicted"/>
<evidence type="ECO:0000313" key="3">
    <source>
        <dbReference type="EMBL" id="GHO86341.1"/>
    </source>
</evidence>
<feature type="domain" description="GTPase-associated protein 1 middle" evidence="2">
    <location>
        <begin position="154"/>
        <end position="242"/>
    </location>
</feature>
<protein>
    <submittedName>
        <fullName evidence="3">Uncharacterized protein</fullName>
    </submittedName>
</protein>
<sequence>MAILQHYYTSFRDYSTGRSGFQAKAMSPGITPEDQAQLLRLLVYRLPASVEASATAEHPVALRYYYQNEASSFLIHSQSTGKDDNGRPGNFFAHSLIMPTELFSNIPPIFFWQSSFWQAQDNTDSGELPVLSDLELEPALDIEQVWSLLQSEQNRQYLAALIGAVTQLESSQRNIILVADSQQIALWIAAVSCMLPPTWRPLLTFSTYQHDPFQSQFMITGAPPATLFQPGANDYRNYFILNPIRGEVSQSAPSAYASFISTITNEEQYEEHLLPLFENHADSLQNTARINQHLDCLVEQR</sequence>
<evidence type="ECO:0000313" key="4">
    <source>
        <dbReference type="Proteomes" id="UP000635565"/>
    </source>
</evidence>
<comment type="caution">
    <text evidence="3">The sequence shown here is derived from an EMBL/GenBank/DDBJ whole genome shotgun (WGS) entry which is preliminary data.</text>
</comment>
<evidence type="ECO:0000259" key="2">
    <source>
        <dbReference type="Pfam" id="PF20014"/>
    </source>
</evidence>
<dbReference type="EMBL" id="BNJJ01000012">
    <property type="protein sequence ID" value="GHO86341.1"/>
    <property type="molecule type" value="Genomic_DNA"/>
</dbReference>
<feature type="domain" description="GTPase-associated protein 1 N-terminal" evidence="1">
    <location>
        <begin position="3"/>
        <end position="133"/>
    </location>
</feature>
<dbReference type="InterPro" id="IPR045402">
    <property type="entry name" value="GAP1-N2"/>
</dbReference>
<dbReference type="Proteomes" id="UP000635565">
    <property type="component" value="Unassembled WGS sequence"/>
</dbReference>
<organism evidence="3 4">
    <name type="scientific">Dictyobacter formicarum</name>
    <dbReference type="NCBI Taxonomy" id="2778368"/>
    <lineage>
        <taxon>Bacteria</taxon>
        <taxon>Bacillati</taxon>
        <taxon>Chloroflexota</taxon>
        <taxon>Ktedonobacteria</taxon>
        <taxon>Ktedonobacterales</taxon>
        <taxon>Dictyobacteraceae</taxon>
        <taxon>Dictyobacter</taxon>
    </lineage>
</organism>
<dbReference type="Pfam" id="PF20014">
    <property type="entry name" value="GAP1-M"/>
    <property type="match status" value="1"/>
</dbReference>
<keyword evidence="4" id="KW-1185">Reference proteome</keyword>
<dbReference type="RefSeq" id="WP_201363983.1">
    <property type="nucleotide sequence ID" value="NZ_BNJJ01000012.1"/>
</dbReference>
<name>A0ABQ3VMM1_9CHLR</name>
<evidence type="ECO:0000259" key="1">
    <source>
        <dbReference type="Pfam" id="PF20013"/>
    </source>
</evidence>
<accession>A0ABQ3VMM1</accession>
<gene>
    <name evidence="3" type="ORF">KSZ_43470</name>
</gene>
<reference evidence="3 4" key="1">
    <citation type="journal article" date="2021" name="Int. J. Syst. Evol. Microbiol.">
        <title>Reticulibacter mediterranei gen. nov., sp. nov., within the new family Reticulibacteraceae fam. nov., and Ktedonospora formicarum gen. nov., sp. nov., Ktedonobacter robiniae sp. nov., Dictyobacter formicarum sp. nov. and Dictyobacter arantiisoli sp. nov., belonging to the class Ktedonobacteria.</title>
        <authorList>
            <person name="Yabe S."/>
            <person name="Zheng Y."/>
            <person name="Wang C.M."/>
            <person name="Sakai Y."/>
            <person name="Abe K."/>
            <person name="Yokota A."/>
            <person name="Donadio S."/>
            <person name="Cavaletti L."/>
            <person name="Monciardini P."/>
        </authorList>
    </citation>
    <scope>NUCLEOTIDE SEQUENCE [LARGE SCALE GENOMIC DNA]</scope>
    <source>
        <strain evidence="3 4">SOSP1-9</strain>
    </source>
</reference>
<dbReference type="InterPro" id="IPR045401">
    <property type="entry name" value="GAP1-M"/>
</dbReference>
<dbReference type="Pfam" id="PF20013">
    <property type="entry name" value="GAP1-N2"/>
    <property type="match status" value="1"/>
</dbReference>